<dbReference type="Proteomes" id="UP000887565">
    <property type="component" value="Unplaced"/>
</dbReference>
<feature type="compositionally biased region" description="Basic and acidic residues" evidence="1">
    <location>
        <begin position="49"/>
        <end position="61"/>
    </location>
</feature>
<feature type="region of interest" description="Disordered" evidence="1">
    <location>
        <begin position="22"/>
        <end position="61"/>
    </location>
</feature>
<dbReference type="AlphaFoldDB" id="A0A915L468"/>
<evidence type="ECO:0000313" key="3">
    <source>
        <dbReference type="WBParaSite" id="nRc.2.0.1.t45880-RA"/>
    </source>
</evidence>
<evidence type="ECO:0000256" key="1">
    <source>
        <dbReference type="SAM" id="MobiDB-lite"/>
    </source>
</evidence>
<organism evidence="2 3">
    <name type="scientific">Romanomermis culicivorax</name>
    <name type="common">Nematode worm</name>
    <dbReference type="NCBI Taxonomy" id="13658"/>
    <lineage>
        <taxon>Eukaryota</taxon>
        <taxon>Metazoa</taxon>
        <taxon>Ecdysozoa</taxon>
        <taxon>Nematoda</taxon>
        <taxon>Enoplea</taxon>
        <taxon>Dorylaimia</taxon>
        <taxon>Mermithida</taxon>
        <taxon>Mermithoidea</taxon>
        <taxon>Mermithidae</taxon>
        <taxon>Romanomermis</taxon>
    </lineage>
</organism>
<sequence length="61" mass="6428">MWEDLALVARITQQVRVTMAAENGAARDDEPSALTASSSTAGDKVALGPEEKAENAENLAR</sequence>
<reference evidence="3" key="1">
    <citation type="submission" date="2022-11" db="UniProtKB">
        <authorList>
            <consortium name="WormBaseParasite"/>
        </authorList>
    </citation>
    <scope>IDENTIFICATION</scope>
</reference>
<protein>
    <submittedName>
        <fullName evidence="3">Uncharacterized protein</fullName>
    </submittedName>
</protein>
<accession>A0A915L468</accession>
<keyword evidence="2" id="KW-1185">Reference proteome</keyword>
<proteinExistence type="predicted"/>
<evidence type="ECO:0000313" key="2">
    <source>
        <dbReference type="Proteomes" id="UP000887565"/>
    </source>
</evidence>
<dbReference type="WBParaSite" id="nRc.2.0.1.t45880-RA">
    <property type="protein sequence ID" value="nRc.2.0.1.t45880-RA"/>
    <property type="gene ID" value="nRc.2.0.1.g45880"/>
</dbReference>
<name>A0A915L468_ROMCU</name>